<protein>
    <submittedName>
        <fullName evidence="1">Uncharacterized protein</fullName>
    </submittedName>
</protein>
<keyword evidence="2" id="KW-1185">Reference proteome</keyword>
<sequence length="208" mass="22948">MLVRMQGSGSDVESVSRPARALSLDPGLSRSRQTALAQVMEMETPGPWTKQVSPDSPWGEYEWILKFTMHQKRRQYCSRVAAGVEMTSRSVQPYLYEKPAPSQRTFNSANYQQSSISITWMVLVLIDALLFINNVVSKLANNGTPSSKPREVGHARNVVRGGEMLVGGAAHAATPSPFTVARPRRPAPSPHPLTPRQPPTLRATFNPK</sequence>
<evidence type="ECO:0000313" key="1">
    <source>
        <dbReference type="EMBL" id="KAI8427959.1"/>
    </source>
</evidence>
<name>A0ACC0JVA3_CHOFU</name>
<accession>A0ACC0JVA3</accession>
<comment type="caution">
    <text evidence="1">The sequence shown here is derived from an EMBL/GenBank/DDBJ whole genome shotgun (WGS) entry which is preliminary data.</text>
</comment>
<reference evidence="1 2" key="1">
    <citation type="journal article" date="2022" name="Genome Biol. Evol.">
        <title>The Spruce Budworm Genome: Reconstructing the Evolutionary History of Antifreeze Proteins.</title>
        <authorList>
            <person name="Beliveau C."/>
            <person name="Gagne P."/>
            <person name="Picq S."/>
            <person name="Vernygora O."/>
            <person name="Keeling C.I."/>
            <person name="Pinkney K."/>
            <person name="Doucet D."/>
            <person name="Wen F."/>
            <person name="Johnston J.S."/>
            <person name="Maaroufi H."/>
            <person name="Boyle B."/>
            <person name="Laroche J."/>
            <person name="Dewar K."/>
            <person name="Juretic N."/>
            <person name="Blackburn G."/>
            <person name="Nisole A."/>
            <person name="Brunet B."/>
            <person name="Brandao M."/>
            <person name="Lumley L."/>
            <person name="Duan J."/>
            <person name="Quan G."/>
            <person name="Lucarotti C.J."/>
            <person name="Roe A.D."/>
            <person name="Sperling F.A.H."/>
            <person name="Levesque R.C."/>
            <person name="Cusson M."/>
        </authorList>
    </citation>
    <scope>NUCLEOTIDE SEQUENCE [LARGE SCALE GENOMIC DNA]</scope>
    <source>
        <strain evidence="1">Glfc:IPQL:Cfum</strain>
    </source>
</reference>
<dbReference type="Proteomes" id="UP001064048">
    <property type="component" value="Chromosome 3"/>
</dbReference>
<gene>
    <name evidence="1" type="ORF">MSG28_002275</name>
</gene>
<organism evidence="1 2">
    <name type="scientific">Choristoneura fumiferana</name>
    <name type="common">Spruce budworm moth</name>
    <name type="synonym">Archips fumiferana</name>
    <dbReference type="NCBI Taxonomy" id="7141"/>
    <lineage>
        <taxon>Eukaryota</taxon>
        <taxon>Metazoa</taxon>
        <taxon>Ecdysozoa</taxon>
        <taxon>Arthropoda</taxon>
        <taxon>Hexapoda</taxon>
        <taxon>Insecta</taxon>
        <taxon>Pterygota</taxon>
        <taxon>Neoptera</taxon>
        <taxon>Endopterygota</taxon>
        <taxon>Lepidoptera</taxon>
        <taxon>Glossata</taxon>
        <taxon>Ditrysia</taxon>
        <taxon>Tortricoidea</taxon>
        <taxon>Tortricidae</taxon>
        <taxon>Tortricinae</taxon>
        <taxon>Choristoneura</taxon>
    </lineage>
</organism>
<dbReference type="EMBL" id="CM046103">
    <property type="protein sequence ID" value="KAI8427959.1"/>
    <property type="molecule type" value="Genomic_DNA"/>
</dbReference>
<proteinExistence type="predicted"/>
<evidence type="ECO:0000313" key="2">
    <source>
        <dbReference type="Proteomes" id="UP001064048"/>
    </source>
</evidence>